<evidence type="ECO:0000256" key="1">
    <source>
        <dbReference type="SAM" id="Coils"/>
    </source>
</evidence>
<evidence type="ECO:0000313" key="4">
    <source>
        <dbReference type="Proteomes" id="UP001212841"/>
    </source>
</evidence>
<dbReference type="GO" id="GO:0000444">
    <property type="term" value="C:MIS12/MIND type complex"/>
    <property type="evidence" value="ECO:0007669"/>
    <property type="project" value="TreeGrafter"/>
</dbReference>
<name>A0AAD5SGX9_9FUNG</name>
<feature type="coiled-coil region" evidence="1">
    <location>
        <begin position="52"/>
        <end position="79"/>
    </location>
</feature>
<keyword evidence="4" id="KW-1185">Reference proteome</keyword>
<proteinExistence type="predicted"/>
<feature type="compositionally biased region" description="Low complexity" evidence="2">
    <location>
        <begin position="174"/>
        <end position="187"/>
    </location>
</feature>
<dbReference type="Proteomes" id="UP001212841">
    <property type="component" value="Unassembled WGS sequence"/>
</dbReference>
<keyword evidence="1" id="KW-0175">Coiled coil</keyword>
<dbReference type="AlphaFoldDB" id="A0AAD5SGX9"/>
<dbReference type="EMBL" id="JADGJD010000246">
    <property type="protein sequence ID" value="KAJ3053011.1"/>
    <property type="molecule type" value="Genomic_DNA"/>
</dbReference>
<evidence type="ECO:0000313" key="3">
    <source>
        <dbReference type="EMBL" id="KAJ3053011.1"/>
    </source>
</evidence>
<dbReference type="Pfam" id="PF08641">
    <property type="entry name" value="Mis14"/>
    <property type="match status" value="1"/>
</dbReference>
<evidence type="ECO:0000256" key="2">
    <source>
        <dbReference type="SAM" id="MobiDB-lite"/>
    </source>
</evidence>
<dbReference type="InterPro" id="IPR013950">
    <property type="entry name" value="Mis14/Nsl1"/>
</dbReference>
<feature type="region of interest" description="Disordered" evidence="2">
    <location>
        <begin position="157"/>
        <end position="213"/>
    </location>
</feature>
<dbReference type="PANTHER" id="PTHR31749">
    <property type="entry name" value="KINETOCHORE-ASSOCIATED PROTEIN NSL1 HOMOLOG"/>
    <property type="match status" value="1"/>
</dbReference>
<dbReference type="PANTHER" id="PTHR31749:SF3">
    <property type="entry name" value="KINETOCHORE-ASSOCIATED PROTEIN NSL1 HOMOLOG"/>
    <property type="match status" value="1"/>
</dbReference>
<gene>
    <name evidence="3" type="ORF">HK097_005238</name>
</gene>
<sequence length="213" mass="23773">MSRDPKAQTREVENMVEKWIQQTFTLSSPNIQINGLPYSEVFAQKTEYEPKDEQLQSRVEDLTNQVDEMLADVSGLRKEIPARVSKLAEETVRRETMGIEGLEWGGRDGMEGGVGKGKLSLVNFETIHTQYQSILESPQSLQKDLTHSLSRLQRAQSAVTTLTESDAQMDVDDSPSSSLPPSGSTSPQHSSEQLDTVTPRRARSGLLQKLQDR</sequence>
<feature type="compositionally biased region" description="Polar residues" evidence="2">
    <location>
        <begin position="157"/>
        <end position="166"/>
    </location>
</feature>
<dbReference type="GO" id="GO:0000070">
    <property type="term" value="P:mitotic sister chromatid segregation"/>
    <property type="evidence" value="ECO:0007669"/>
    <property type="project" value="InterPro"/>
</dbReference>
<organism evidence="3 4">
    <name type="scientific">Rhizophlyctis rosea</name>
    <dbReference type="NCBI Taxonomy" id="64517"/>
    <lineage>
        <taxon>Eukaryota</taxon>
        <taxon>Fungi</taxon>
        <taxon>Fungi incertae sedis</taxon>
        <taxon>Chytridiomycota</taxon>
        <taxon>Chytridiomycota incertae sedis</taxon>
        <taxon>Chytridiomycetes</taxon>
        <taxon>Rhizophlyctidales</taxon>
        <taxon>Rhizophlyctidaceae</taxon>
        <taxon>Rhizophlyctis</taxon>
    </lineage>
</organism>
<protein>
    <submittedName>
        <fullName evidence="3">Uncharacterized protein</fullName>
    </submittedName>
</protein>
<reference evidence="3" key="1">
    <citation type="submission" date="2020-05" db="EMBL/GenBank/DDBJ databases">
        <title>Phylogenomic resolution of chytrid fungi.</title>
        <authorList>
            <person name="Stajich J.E."/>
            <person name="Amses K."/>
            <person name="Simmons R."/>
            <person name="Seto K."/>
            <person name="Myers J."/>
            <person name="Bonds A."/>
            <person name="Quandt C.A."/>
            <person name="Barry K."/>
            <person name="Liu P."/>
            <person name="Grigoriev I."/>
            <person name="Longcore J.E."/>
            <person name="James T.Y."/>
        </authorList>
    </citation>
    <scope>NUCLEOTIDE SEQUENCE</scope>
    <source>
        <strain evidence="3">JEL0318</strain>
    </source>
</reference>
<accession>A0AAD5SGX9</accession>
<comment type="caution">
    <text evidence="3">The sequence shown here is derived from an EMBL/GenBank/DDBJ whole genome shotgun (WGS) entry which is preliminary data.</text>
</comment>